<feature type="compositionally biased region" description="Basic and acidic residues" evidence="1">
    <location>
        <begin position="1"/>
        <end position="14"/>
    </location>
</feature>
<evidence type="ECO:0000313" key="3">
    <source>
        <dbReference type="Proteomes" id="UP001465976"/>
    </source>
</evidence>
<organism evidence="2 3">
    <name type="scientific">Marasmius crinis-equi</name>
    <dbReference type="NCBI Taxonomy" id="585013"/>
    <lineage>
        <taxon>Eukaryota</taxon>
        <taxon>Fungi</taxon>
        <taxon>Dikarya</taxon>
        <taxon>Basidiomycota</taxon>
        <taxon>Agaricomycotina</taxon>
        <taxon>Agaricomycetes</taxon>
        <taxon>Agaricomycetidae</taxon>
        <taxon>Agaricales</taxon>
        <taxon>Marasmiineae</taxon>
        <taxon>Marasmiaceae</taxon>
        <taxon>Marasmius</taxon>
    </lineage>
</organism>
<name>A0ABR3EYE6_9AGAR</name>
<proteinExistence type="predicted"/>
<reference evidence="2 3" key="1">
    <citation type="submission" date="2024-02" db="EMBL/GenBank/DDBJ databases">
        <title>A draft genome for the cacao thread blight pathogen Marasmius crinis-equi.</title>
        <authorList>
            <person name="Cohen S.P."/>
            <person name="Baruah I.K."/>
            <person name="Amoako-Attah I."/>
            <person name="Bukari Y."/>
            <person name="Meinhardt L.W."/>
            <person name="Bailey B.A."/>
        </authorList>
    </citation>
    <scope>NUCLEOTIDE SEQUENCE [LARGE SCALE GENOMIC DNA]</scope>
    <source>
        <strain evidence="2 3">GH-76</strain>
    </source>
</reference>
<dbReference type="EMBL" id="JBAHYK010001463">
    <property type="protein sequence ID" value="KAL0567910.1"/>
    <property type="molecule type" value="Genomic_DNA"/>
</dbReference>
<evidence type="ECO:0000256" key="1">
    <source>
        <dbReference type="SAM" id="MobiDB-lite"/>
    </source>
</evidence>
<comment type="caution">
    <text evidence="2">The sequence shown here is derived from an EMBL/GenBank/DDBJ whole genome shotgun (WGS) entry which is preliminary data.</text>
</comment>
<evidence type="ECO:0000313" key="2">
    <source>
        <dbReference type="EMBL" id="KAL0567910.1"/>
    </source>
</evidence>
<feature type="region of interest" description="Disordered" evidence="1">
    <location>
        <begin position="1"/>
        <end position="72"/>
    </location>
</feature>
<keyword evidence="3" id="KW-1185">Reference proteome</keyword>
<dbReference type="Proteomes" id="UP001465976">
    <property type="component" value="Unassembled WGS sequence"/>
</dbReference>
<sequence>MEKRRRSSKMREPQKQVSSQNRPSPTATSESSVSPGHFTKFPLENQRRDHLSSLSESSQLEEEQTFDPPANIDEVPVLRAQLSAVMQRLAMLETQPPPDYVSAYGSDRR</sequence>
<accession>A0ABR3EYE6</accession>
<protein>
    <submittedName>
        <fullName evidence="2">Uncharacterized protein</fullName>
    </submittedName>
</protein>
<feature type="compositionally biased region" description="Polar residues" evidence="1">
    <location>
        <begin position="15"/>
        <end position="34"/>
    </location>
</feature>
<gene>
    <name evidence="2" type="ORF">V5O48_014081</name>
</gene>